<dbReference type="HOGENOM" id="CLU_3387647_0_0_11"/>
<reference evidence="1 2" key="1">
    <citation type="submission" date="2011-10" db="EMBL/GenBank/DDBJ databases">
        <title>The Genome Sequence of Actinomyces graevenitzii C83.</title>
        <authorList>
            <consortium name="The Broad Institute Genome Sequencing Platform"/>
            <consortium name="The Broad Institute Genome Sequencing Center for Infectious Disease"/>
            <person name="Earl A."/>
            <person name="Ward D."/>
            <person name="Feldgarden M."/>
            <person name="Gevers D."/>
            <person name="Sibley C.D."/>
            <person name="Field T.R."/>
            <person name="Grinwis M."/>
            <person name="Eshaghurshan C.S."/>
            <person name="Surette M.G."/>
            <person name="Young S.K."/>
            <person name="Zeng Q."/>
            <person name="Gargeya S."/>
            <person name="Fitzgerald M."/>
            <person name="Haas B."/>
            <person name="Abouelleil A."/>
            <person name="Alvarado L."/>
            <person name="Arachchi H.M."/>
            <person name="Berlin A."/>
            <person name="Brown A."/>
            <person name="Chapman S.B."/>
            <person name="Chen Z."/>
            <person name="Dunbar C."/>
            <person name="Freedman E."/>
            <person name="Gearin G."/>
            <person name="Goldberg J."/>
            <person name="Griggs A."/>
            <person name="Gujja S."/>
            <person name="Heiman D."/>
            <person name="Howarth C."/>
            <person name="Larson L."/>
            <person name="Lui A."/>
            <person name="MacDonald P.J.P."/>
            <person name="Montmayeur A."/>
            <person name="Murphy C."/>
            <person name="Neiman D."/>
            <person name="Pearson M."/>
            <person name="Priest M."/>
            <person name="Roberts A."/>
            <person name="Saif S."/>
            <person name="Shea T."/>
            <person name="Shenoy N."/>
            <person name="Sisk P."/>
            <person name="Stolte C."/>
            <person name="Sykes S."/>
            <person name="Wortman J."/>
            <person name="Nusbaum C."/>
            <person name="Birren B."/>
        </authorList>
    </citation>
    <scope>NUCLEOTIDE SEQUENCE [LARGE SCALE GENOMIC DNA]</scope>
    <source>
        <strain evidence="1 2">C83</strain>
    </source>
</reference>
<evidence type="ECO:0000313" key="1">
    <source>
        <dbReference type="EMBL" id="EHM87853.1"/>
    </source>
</evidence>
<evidence type="ECO:0000313" key="2">
    <source>
        <dbReference type="Proteomes" id="UP000003822"/>
    </source>
</evidence>
<gene>
    <name evidence="1" type="ORF">HMPREF0045_01313</name>
</gene>
<dbReference type="Proteomes" id="UP000003822">
    <property type="component" value="Unassembled WGS sequence"/>
</dbReference>
<dbReference type="AlphaFoldDB" id="G9PGE7"/>
<organism evidence="1 2">
    <name type="scientific">Actinomyces graevenitzii C83</name>
    <dbReference type="NCBI Taxonomy" id="435830"/>
    <lineage>
        <taxon>Bacteria</taxon>
        <taxon>Bacillati</taxon>
        <taxon>Actinomycetota</taxon>
        <taxon>Actinomycetes</taxon>
        <taxon>Actinomycetales</taxon>
        <taxon>Actinomycetaceae</taxon>
        <taxon>Actinomyces</taxon>
    </lineage>
</organism>
<comment type="caution">
    <text evidence="1">The sequence shown here is derived from an EMBL/GenBank/DDBJ whole genome shotgun (WGS) entry which is preliminary data.</text>
</comment>
<accession>G9PGE7</accession>
<name>G9PGE7_9ACTO</name>
<keyword evidence="2" id="KW-1185">Reference proteome</keyword>
<protein>
    <submittedName>
        <fullName evidence="1">Uncharacterized protein</fullName>
    </submittedName>
</protein>
<proteinExistence type="predicted"/>
<sequence length="32" mass="3629">MMSVDTNVLPHKLVDVDYVRPEDGNDELIKEG</sequence>
<dbReference type="STRING" id="435830.HMPREF0045_01313"/>
<dbReference type="EMBL" id="ACRN01000010">
    <property type="protein sequence ID" value="EHM87853.1"/>
    <property type="molecule type" value="Genomic_DNA"/>
</dbReference>